<evidence type="ECO:0000313" key="3">
    <source>
        <dbReference type="Proteomes" id="UP001449225"/>
    </source>
</evidence>
<sequence length="128" mass="14656">MKALKYFIASLLLTSGTTFAQTETVDHKIDITHQNSSLVKIRDIETNKDLLNPILHGRLTRSYLSRDIDPGFIEADIMGDNGETIERKRWDLEYLYDGDNSRFSSFEISLPSPVNKIKAIHITHKGYE</sequence>
<dbReference type="EMBL" id="JBBMRA010000026">
    <property type="protein sequence ID" value="MEM5537985.1"/>
    <property type="molecule type" value="Genomic_DNA"/>
</dbReference>
<feature type="chain" id="PRO_5046238410" evidence="1">
    <location>
        <begin position="21"/>
        <end position="128"/>
    </location>
</feature>
<proteinExistence type="predicted"/>
<organism evidence="2 3">
    <name type="scientific">Neptuniibacter pectenicola</name>
    <dbReference type="NCBI Taxonomy" id="1806669"/>
    <lineage>
        <taxon>Bacteria</taxon>
        <taxon>Pseudomonadati</taxon>
        <taxon>Pseudomonadota</taxon>
        <taxon>Gammaproteobacteria</taxon>
        <taxon>Oceanospirillales</taxon>
        <taxon>Oceanospirillaceae</taxon>
        <taxon>Neptuniibacter</taxon>
    </lineage>
</organism>
<comment type="caution">
    <text evidence="2">The sequence shown here is derived from an EMBL/GenBank/DDBJ whole genome shotgun (WGS) entry which is preliminary data.</text>
</comment>
<keyword evidence="1" id="KW-0732">Signal</keyword>
<reference evidence="2 3" key="1">
    <citation type="submission" date="2024-03" db="EMBL/GenBank/DDBJ databases">
        <title>Community enrichment and isolation of bacterial strains for fucoidan degradation.</title>
        <authorList>
            <person name="Sichert A."/>
        </authorList>
    </citation>
    <scope>NUCLEOTIDE SEQUENCE [LARGE SCALE GENOMIC DNA]</scope>
    <source>
        <strain evidence="2 3">AS76</strain>
    </source>
</reference>
<accession>A0ABU9TW99</accession>
<evidence type="ECO:0000256" key="1">
    <source>
        <dbReference type="SAM" id="SignalP"/>
    </source>
</evidence>
<evidence type="ECO:0000313" key="2">
    <source>
        <dbReference type="EMBL" id="MEM5537985.1"/>
    </source>
</evidence>
<feature type="signal peptide" evidence="1">
    <location>
        <begin position="1"/>
        <end position="20"/>
    </location>
</feature>
<gene>
    <name evidence="2" type="ORF">WNY58_16500</name>
</gene>
<dbReference type="Proteomes" id="UP001449225">
    <property type="component" value="Unassembled WGS sequence"/>
</dbReference>
<dbReference type="RefSeq" id="WP_067869761.1">
    <property type="nucleotide sequence ID" value="NZ_JBBMRA010000026.1"/>
</dbReference>
<name>A0ABU9TW99_9GAMM</name>
<keyword evidence="3" id="KW-1185">Reference proteome</keyword>
<protein>
    <submittedName>
        <fullName evidence="2">Uncharacterized protein</fullName>
    </submittedName>
</protein>